<dbReference type="PANTHER" id="PTHR30482">
    <property type="entry name" value="HIGH-AFFINITY BRANCHED-CHAIN AMINO ACID TRANSPORT SYSTEM PERMEASE"/>
    <property type="match status" value="1"/>
</dbReference>
<evidence type="ECO:0000313" key="8">
    <source>
        <dbReference type="Proteomes" id="UP000709351"/>
    </source>
</evidence>
<feature type="transmembrane region" description="Helical" evidence="6">
    <location>
        <begin position="237"/>
        <end position="257"/>
    </location>
</feature>
<reference evidence="7" key="1">
    <citation type="submission" date="2020-04" db="EMBL/GenBank/DDBJ databases">
        <title>Deep metagenomics examines the oral microbiome during advanced dental caries in children, revealing novel taxa and co-occurrences with host molecules.</title>
        <authorList>
            <person name="Baker J.L."/>
            <person name="Morton J.T."/>
            <person name="Dinis M."/>
            <person name="Alvarez R."/>
            <person name="Tran N.C."/>
            <person name="Knight R."/>
            <person name="Edlund A."/>
        </authorList>
    </citation>
    <scope>NUCLEOTIDE SEQUENCE</scope>
    <source>
        <strain evidence="7">JCVI_24_bin.2</strain>
    </source>
</reference>
<dbReference type="AlphaFoldDB" id="A0A930DP94"/>
<keyword evidence="4 6" id="KW-1133">Transmembrane helix</keyword>
<evidence type="ECO:0000313" key="7">
    <source>
        <dbReference type="EMBL" id="MBF1283584.1"/>
    </source>
</evidence>
<dbReference type="GO" id="GO:0005886">
    <property type="term" value="C:plasma membrane"/>
    <property type="evidence" value="ECO:0007669"/>
    <property type="project" value="UniProtKB-SubCell"/>
</dbReference>
<feature type="transmembrane region" description="Helical" evidence="6">
    <location>
        <begin position="140"/>
        <end position="158"/>
    </location>
</feature>
<feature type="transmembrane region" description="Helical" evidence="6">
    <location>
        <begin position="314"/>
        <end position="335"/>
    </location>
</feature>
<accession>A0A930DP94</accession>
<evidence type="ECO:0000256" key="4">
    <source>
        <dbReference type="ARBA" id="ARBA00022989"/>
    </source>
</evidence>
<dbReference type="InterPro" id="IPR043428">
    <property type="entry name" value="LivM-like"/>
</dbReference>
<evidence type="ECO:0000256" key="2">
    <source>
        <dbReference type="ARBA" id="ARBA00022475"/>
    </source>
</evidence>
<keyword evidence="5 6" id="KW-0472">Membrane</keyword>
<protein>
    <submittedName>
        <fullName evidence="7">Branched-chain amino acid ABC transporter permease</fullName>
    </submittedName>
</protein>
<dbReference type="Pfam" id="PF02653">
    <property type="entry name" value="BPD_transp_2"/>
    <property type="match status" value="1"/>
</dbReference>
<comment type="subcellular location">
    <subcellularLocation>
        <location evidence="1">Cell membrane</location>
        <topology evidence="1">Multi-pass membrane protein</topology>
    </subcellularLocation>
</comment>
<keyword evidence="2" id="KW-1003">Cell membrane</keyword>
<feature type="transmembrane region" description="Helical" evidence="6">
    <location>
        <begin position="113"/>
        <end position="133"/>
    </location>
</feature>
<name>A0A930DP94_9FIRM</name>
<organism evidence="7 8">
    <name type="scientific">Oribacterium parvum</name>
    <dbReference type="NCBI Taxonomy" id="1501329"/>
    <lineage>
        <taxon>Bacteria</taxon>
        <taxon>Bacillati</taxon>
        <taxon>Bacillota</taxon>
        <taxon>Clostridia</taxon>
        <taxon>Lachnospirales</taxon>
        <taxon>Lachnospiraceae</taxon>
        <taxon>Oribacterium</taxon>
    </lineage>
</organism>
<dbReference type="EMBL" id="JABZRD010000174">
    <property type="protein sequence ID" value="MBF1283584.1"/>
    <property type="molecule type" value="Genomic_DNA"/>
</dbReference>
<proteinExistence type="predicted"/>
<sequence>MAENKDKNISTAKEKKSFAISEMLNLHQMEKWVHEKKRILLPALLLFLLAFPFILSNQYLLTVTIKIGIYSILALGLNVLTGYTGLVSLGHAGFVAIGAYCSAILSMKAGMPFFPSVLLGMLLAGAIGVVLGLPSLRVTGTYLSIITLGFGEIMKMILMNWQSVTGGTLGIKNIPKPEIFGMELTVQNYGLYYLALFFLILVSVFCFFLVRSKTGRALRGIKGDELASVMMGVNVNFYKILAMVISAMICALGGSLYSRLIGYVDPNTFNFDVSTMILSIVILGGMGTQRGMYIGAILLIAFPEVSRFLMEYRFVLYGVILVLMMRFRPEGLLGWKSRLPYPLSRSAKEDLAKESKELV</sequence>
<keyword evidence="3 6" id="KW-0812">Transmembrane</keyword>
<dbReference type="PANTHER" id="PTHR30482:SF10">
    <property type="entry name" value="HIGH-AFFINITY BRANCHED-CHAIN AMINO ACID TRANSPORT PROTEIN BRAE"/>
    <property type="match status" value="1"/>
</dbReference>
<feature type="transmembrane region" description="Helical" evidence="6">
    <location>
        <begin position="277"/>
        <end position="302"/>
    </location>
</feature>
<feature type="transmembrane region" description="Helical" evidence="6">
    <location>
        <begin position="190"/>
        <end position="210"/>
    </location>
</feature>
<dbReference type="GO" id="GO:0015658">
    <property type="term" value="F:branched-chain amino acid transmembrane transporter activity"/>
    <property type="evidence" value="ECO:0007669"/>
    <property type="project" value="InterPro"/>
</dbReference>
<dbReference type="InterPro" id="IPR001851">
    <property type="entry name" value="ABC_transp_permease"/>
</dbReference>
<evidence type="ECO:0000256" key="6">
    <source>
        <dbReference type="SAM" id="Phobius"/>
    </source>
</evidence>
<feature type="transmembrane region" description="Helical" evidence="6">
    <location>
        <begin position="39"/>
        <end position="55"/>
    </location>
</feature>
<dbReference type="CDD" id="cd06581">
    <property type="entry name" value="TM_PBP1_LivM_like"/>
    <property type="match status" value="1"/>
</dbReference>
<evidence type="ECO:0000256" key="5">
    <source>
        <dbReference type="ARBA" id="ARBA00023136"/>
    </source>
</evidence>
<gene>
    <name evidence="7" type="ORF">HXM93_03505</name>
</gene>
<evidence type="ECO:0000256" key="1">
    <source>
        <dbReference type="ARBA" id="ARBA00004651"/>
    </source>
</evidence>
<comment type="caution">
    <text evidence="7">The sequence shown here is derived from an EMBL/GenBank/DDBJ whole genome shotgun (WGS) entry which is preliminary data.</text>
</comment>
<evidence type="ECO:0000256" key="3">
    <source>
        <dbReference type="ARBA" id="ARBA00022692"/>
    </source>
</evidence>
<dbReference type="Proteomes" id="UP000709351">
    <property type="component" value="Unassembled WGS sequence"/>
</dbReference>